<dbReference type="Gene3D" id="1.20.1280.50">
    <property type="match status" value="1"/>
</dbReference>
<dbReference type="PANTHER" id="PTHR34223:SF92">
    <property type="entry name" value="F-BOX DOMAIN-CONTAINING PROTEIN"/>
    <property type="match status" value="1"/>
</dbReference>
<dbReference type="SUPFAM" id="SSF81383">
    <property type="entry name" value="F-box domain"/>
    <property type="match status" value="1"/>
</dbReference>
<name>A0AAD8QKS9_LOLMU</name>
<dbReference type="Proteomes" id="UP001231189">
    <property type="component" value="Unassembled WGS sequence"/>
</dbReference>
<keyword evidence="3" id="KW-1185">Reference proteome</keyword>
<comment type="caution">
    <text evidence="2">The sequence shown here is derived from an EMBL/GenBank/DDBJ whole genome shotgun (WGS) entry which is preliminary data.</text>
</comment>
<reference evidence="2" key="1">
    <citation type="submission" date="2023-07" db="EMBL/GenBank/DDBJ databases">
        <title>A chromosome-level genome assembly of Lolium multiflorum.</title>
        <authorList>
            <person name="Chen Y."/>
            <person name="Copetti D."/>
            <person name="Kolliker R."/>
            <person name="Studer B."/>
        </authorList>
    </citation>
    <scope>NUCLEOTIDE SEQUENCE</scope>
    <source>
        <strain evidence="2">02402/16</strain>
        <tissue evidence="2">Leaf</tissue>
    </source>
</reference>
<dbReference type="CDD" id="cd22160">
    <property type="entry name" value="F-box_AtFBL13-like"/>
    <property type="match status" value="1"/>
</dbReference>
<dbReference type="EMBL" id="JAUUTY010000007">
    <property type="protein sequence ID" value="KAK1603774.1"/>
    <property type="molecule type" value="Genomic_DNA"/>
</dbReference>
<dbReference type="Pfam" id="PF24758">
    <property type="entry name" value="LRR_At5g56370"/>
    <property type="match status" value="1"/>
</dbReference>
<dbReference type="InterPro" id="IPR055411">
    <property type="entry name" value="LRR_FXL15/At3g58940/PEG3-like"/>
</dbReference>
<evidence type="ECO:0000313" key="2">
    <source>
        <dbReference type="EMBL" id="KAK1603774.1"/>
    </source>
</evidence>
<proteinExistence type="predicted"/>
<dbReference type="Pfam" id="PF00646">
    <property type="entry name" value="F-box"/>
    <property type="match status" value="1"/>
</dbReference>
<protein>
    <recommendedName>
        <fullName evidence="1">F-box domain-containing protein</fullName>
    </recommendedName>
</protein>
<evidence type="ECO:0000313" key="3">
    <source>
        <dbReference type="Proteomes" id="UP001231189"/>
    </source>
</evidence>
<dbReference type="AlphaFoldDB" id="A0AAD8QKS9"/>
<dbReference type="SUPFAM" id="SSF52047">
    <property type="entry name" value="RNI-like"/>
    <property type="match status" value="1"/>
</dbReference>
<dbReference type="InterPro" id="IPR053781">
    <property type="entry name" value="F-box_AtFBL13-like"/>
</dbReference>
<dbReference type="InterPro" id="IPR032675">
    <property type="entry name" value="LRR_dom_sf"/>
</dbReference>
<dbReference type="Gene3D" id="3.80.10.10">
    <property type="entry name" value="Ribonuclease Inhibitor"/>
    <property type="match status" value="1"/>
</dbReference>
<dbReference type="InterPro" id="IPR001810">
    <property type="entry name" value="F-box_dom"/>
</dbReference>
<organism evidence="2 3">
    <name type="scientific">Lolium multiflorum</name>
    <name type="common">Italian ryegrass</name>
    <name type="synonym">Lolium perenne subsp. multiflorum</name>
    <dbReference type="NCBI Taxonomy" id="4521"/>
    <lineage>
        <taxon>Eukaryota</taxon>
        <taxon>Viridiplantae</taxon>
        <taxon>Streptophyta</taxon>
        <taxon>Embryophyta</taxon>
        <taxon>Tracheophyta</taxon>
        <taxon>Spermatophyta</taxon>
        <taxon>Magnoliopsida</taxon>
        <taxon>Liliopsida</taxon>
        <taxon>Poales</taxon>
        <taxon>Poaceae</taxon>
        <taxon>BOP clade</taxon>
        <taxon>Pooideae</taxon>
        <taxon>Poodae</taxon>
        <taxon>Poeae</taxon>
        <taxon>Poeae Chloroplast Group 2 (Poeae type)</taxon>
        <taxon>Loliodinae</taxon>
        <taxon>Loliinae</taxon>
        <taxon>Lolium</taxon>
    </lineage>
</organism>
<dbReference type="PROSITE" id="PS50181">
    <property type="entry name" value="FBOX"/>
    <property type="match status" value="1"/>
</dbReference>
<dbReference type="InterPro" id="IPR053197">
    <property type="entry name" value="F-box_SCFL_complex_component"/>
</dbReference>
<feature type="domain" description="F-box" evidence="1">
    <location>
        <begin position="16"/>
        <end position="76"/>
    </location>
</feature>
<dbReference type="InterPro" id="IPR036047">
    <property type="entry name" value="F-box-like_dom_sf"/>
</dbReference>
<dbReference type="PANTHER" id="PTHR34223">
    <property type="entry name" value="OS11G0201299 PROTEIN"/>
    <property type="match status" value="1"/>
</dbReference>
<accession>A0AAD8QKS9</accession>
<gene>
    <name evidence="2" type="ORF">QYE76_027447</name>
</gene>
<sequence length="377" mass="42460">MDSSKRRRVEQHDDATDRLGDLPDCLLHDILSRLGSRQTVQTSLLSRRWRHLWRDVLRGNVIVNESEFAGEQWERFEDFADHVLPASIPTETRNLDAFGLNLVSQRVTYSCSNRWIRRGLRRCPAAVDIRTAPNVTVSWQPHWSCLDGSRPQPDVSAAGLCAAGFTRRLTKLHLVGVAMSATFLEDLGTYCPVLEDLHIENCRMMVNLVCIASPTLRNLALVQLRHHLACANLRITAPLLVRLRLELAYDGLNSHCVAAGLATGTEPLALVREALIRLTDTSHHLQRNKRRRKKGKLEFLTSMRAFLALLPNAVKLHLAGFTTTALLEEESQEFPVLHRLKTLILEGCDLGVEFQTLPGIFQNTSDLEKLGLHHCTV</sequence>
<evidence type="ECO:0000259" key="1">
    <source>
        <dbReference type="PROSITE" id="PS50181"/>
    </source>
</evidence>